<dbReference type="GO" id="GO:0007264">
    <property type="term" value="P:small GTPase-mediated signal transduction"/>
    <property type="evidence" value="ECO:0007669"/>
    <property type="project" value="InterPro"/>
</dbReference>
<keyword evidence="2" id="KW-0344">Guanine-nucleotide releasing factor</keyword>
<comment type="caution">
    <text evidence="4">The sequence shown here is derived from an EMBL/GenBank/DDBJ whole genome shotgun (WGS) entry which is preliminary data.</text>
</comment>
<dbReference type="EMBL" id="CAJGYM010000030">
    <property type="protein sequence ID" value="CAD6192811.1"/>
    <property type="molecule type" value="Genomic_DNA"/>
</dbReference>
<dbReference type="InterPro" id="IPR011323">
    <property type="entry name" value="Mss4/transl-control_tumour"/>
</dbReference>
<dbReference type="OrthoDB" id="30840at2759"/>
<dbReference type="InterPro" id="IPR011057">
    <property type="entry name" value="Mss4-like_sf"/>
</dbReference>
<dbReference type="Pfam" id="PF04421">
    <property type="entry name" value="Mss4"/>
    <property type="match status" value="1"/>
</dbReference>
<keyword evidence="5" id="KW-1185">Reference proteome</keyword>
<name>A0A8S1HEI4_9PELO</name>
<dbReference type="PANTHER" id="PTHR13276">
    <property type="entry name" value="GUANINE NUCLEOTIDE EXCHANGE FACTOR MSS4"/>
    <property type="match status" value="1"/>
</dbReference>
<evidence type="ECO:0000313" key="5">
    <source>
        <dbReference type="Proteomes" id="UP000835052"/>
    </source>
</evidence>
<evidence type="ECO:0000256" key="2">
    <source>
        <dbReference type="ARBA" id="ARBA00022658"/>
    </source>
</evidence>
<dbReference type="GO" id="GO:0015031">
    <property type="term" value="P:protein transport"/>
    <property type="evidence" value="ECO:0007669"/>
    <property type="project" value="UniProtKB-KW"/>
</dbReference>
<evidence type="ECO:0000256" key="3">
    <source>
        <dbReference type="ARBA" id="ARBA00022927"/>
    </source>
</evidence>
<dbReference type="Proteomes" id="UP000835052">
    <property type="component" value="Unassembled WGS sequence"/>
</dbReference>
<gene>
    <name evidence="4" type="ORF">CAUJ_LOCUS8730</name>
</gene>
<protein>
    <recommendedName>
        <fullName evidence="6">Guanine nucleotide exchange factor MSS4 homolog</fullName>
    </recommendedName>
</protein>
<sequence length="89" mass="9930">MLPKAAKEWLEESRDLPLARQQKGIATQVEAVQGFWCVVDMFHFENVGFTNSVDGIKYLTCADCEYGPIGLVDPDSKLNLIAATRLAER</sequence>
<dbReference type="Gene3D" id="2.170.150.10">
    <property type="entry name" value="Metal Binding Protein, Guanine Nucleotide Exchange Factor, Chain A"/>
    <property type="match status" value="1"/>
</dbReference>
<evidence type="ECO:0000256" key="1">
    <source>
        <dbReference type="ARBA" id="ARBA00022448"/>
    </source>
</evidence>
<evidence type="ECO:0008006" key="6">
    <source>
        <dbReference type="Google" id="ProtNLM"/>
    </source>
</evidence>
<dbReference type="PROSITE" id="PS51796">
    <property type="entry name" value="MSS4"/>
    <property type="match status" value="1"/>
</dbReference>
<evidence type="ECO:0000313" key="4">
    <source>
        <dbReference type="EMBL" id="CAD6192811.1"/>
    </source>
</evidence>
<dbReference type="GO" id="GO:0006892">
    <property type="term" value="P:post-Golgi vesicle-mediated transport"/>
    <property type="evidence" value="ECO:0007669"/>
    <property type="project" value="TreeGrafter"/>
</dbReference>
<dbReference type="GO" id="GO:0005085">
    <property type="term" value="F:guanyl-nucleotide exchange factor activity"/>
    <property type="evidence" value="ECO:0007669"/>
    <property type="project" value="UniProtKB-KW"/>
</dbReference>
<proteinExistence type="predicted"/>
<dbReference type="SUPFAM" id="SSF51316">
    <property type="entry name" value="Mss4-like"/>
    <property type="match status" value="1"/>
</dbReference>
<dbReference type="InterPro" id="IPR007515">
    <property type="entry name" value="Mss4"/>
</dbReference>
<keyword evidence="1" id="KW-0813">Transport</keyword>
<keyword evidence="3" id="KW-0653">Protein transport</keyword>
<dbReference type="GO" id="GO:0008270">
    <property type="term" value="F:zinc ion binding"/>
    <property type="evidence" value="ECO:0007669"/>
    <property type="project" value="TreeGrafter"/>
</dbReference>
<dbReference type="AlphaFoldDB" id="A0A8S1HEI4"/>
<reference evidence="4" key="1">
    <citation type="submission" date="2020-10" db="EMBL/GenBank/DDBJ databases">
        <authorList>
            <person name="Kikuchi T."/>
        </authorList>
    </citation>
    <scope>NUCLEOTIDE SEQUENCE</scope>
    <source>
        <strain evidence="4">NKZ352</strain>
    </source>
</reference>
<dbReference type="GO" id="GO:0005829">
    <property type="term" value="C:cytosol"/>
    <property type="evidence" value="ECO:0007669"/>
    <property type="project" value="TreeGrafter"/>
</dbReference>
<organism evidence="4 5">
    <name type="scientific">Caenorhabditis auriculariae</name>
    <dbReference type="NCBI Taxonomy" id="2777116"/>
    <lineage>
        <taxon>Eukaryota</taxon>
        <taxon>Metazoa</taxon>
        <taxon>Ecdysozoa</taxon>
        <taxon>Nematoda</taxon>
        <taxon>Chromadorea</taxon>
        <taxon>Rhabditida</taxon>
        <taxon>Rhabditina</taxon>
        <taxon>Rhabditomorpha</taxon>
        <taxon>Rhabditoidea</taxon>
        <taxon>Rhabditidae</taxon>
        <taxon>Peloderinae</taxon>
        <taxon>Caenorhabditis</taxon>
    </lineage>
</organism>
<dbReference type="GO" id="GO:0016020">
    <property type="term" value="C:membrane"/>
    <property type="evidence" value="ECO:0007669"/>
    <property type="project" value="TreeGrafter"/>
</dbReference>
<dbReference type="PANTHER" id="PTHR13276:SF0">
    <property type="entry name" value="GUANINE NUCLEOTIDE EXCHANGE FACTOR MSS4"/>
    <property type="match status" value="1"/>
</dbReference>
<accession>A0A8S1HEI4</accession>